<proteinExistence type="predicted"/>
<feature type="compositionally biased region" description="Polar residues" evidence="1">
    <location>
        <begin position="1"/>
        <end position="18"/>
    </location>
</feature>
<dbReference type="InterPro" id="IPR035901">
    <property type="entry name" value="GIY-YIG_endonuc_sf"/>
</dbReference>
<dbReference type="Gene3D" id="3.40.1440.10">
    <property type="entry name" value="GIY-YIG endonuclease"/>
    <property type="match status" value="1"/>
</dbReference>
<dbReference type="InterPro" id="IPR000305">
    <property type="entry name" value="GIY-YIG_endonuc"/>
</dbReference>
<feature type="domain" description="GIY-YIG" evidence="2">
    <location>
        <begin position="23"/>
        <end position="125"/>
    </location>
</feature>
<sequence>MGKYTASTGKANKQNSSIAKPVSKSGVYVAKSNNTGKTYVGRSSDIPKRIEQHNSGQGAKWTSKTNDWKVVKVYKGNDNATENAITKGVMRNEGIANVRGGSYTKSYYPKSEFRAIKKANGFTNNGIKKELLMVLP</sequence>
<evidence type="ECO:0000256" key="1">
    <source>
        <dbReference type="SAM" id="MobiDB-lite"/>
    </source>
</evidence>
<dbReference type="SUPFAM" id="SSF82771">
    <property type="entry name" value="GIY-YIG endonuclease"/>
    <property type="match status" value="1"/>
</dbReference>
<gene>
    <name evidence="3" type="ORF">CNEB1095_LOCUS1584</name>
</gene>
<dbReference type="EMBL" id="HBFD01002461">
    <property type="protein sequence ID" value="CAD8715888.1"/>
    <property type="molecule type" value="Transcribed_RNA"/>
</dbReference>
<dbReference type="PROSITE" id="PS50164">
    <property type="entry name" value="GIY_YIG"/>
    <property type="match status" value="1"/>
</dbReference>
<name>A0A7S0ST22_9STRA</name>
<reference evidence="3" key="1">
    <citation type="submission" date="2021-01" db="EMBL/GenBank/DDBJ databases">
        <authorList>
            <person name="Corre E."/>
            <person name="Pelletier E."/>
            <person name="Niang G."/>
            <person name="Scheremetjew M."/>
            <person name="Finn R."/>
            <person name="Kale V."/>
            <person name="Holt S."/>
            <person name="Cochrane G."/>
            <person name="Meng A."/>
            <person name="Brown T."/>
            <person name="Cohen L."/>
        </authorList>
    </citation>
    <scope>NUCLEOTIDE SEQUENCE</scope>
    <source>
        <strain evidence="3">UTEXLB2642</strain>
    </source>
</reference>
<evidence type="ECO:0000259" key="2">
    <source>
        <dbReference type="PROSITE" id="PS50164"/>
    </source>
</evidence>
<evidence type="ECO:0000313" key="3">
    <source>
        <dbReference type="EMBL" id="CAD8715888.1"/>
    </source>
</evidence>
<dbReference type="Pfam" id="PF01541">
    <property type="entry name" value="GIY-YIG"/>
    <property type="match status" value="1"/>
</dbReference>
<protein>
    <recommendedName>
        <fullName evidence="2">GIY-YIG domain-containing protein</fullName>
    </recommendedName>
</protein>
<organism evidence="3">
    <name type="scientific">Chromulina nebulosa</name>
    <dbReference type="NCBI Taxonomy" id="96789"/>
    <lineage>
        <taxon>Eukaryota</taxon>
        <taxon>Sar</taxon>
        <taxon>Stramenopiles</taxon>
        <taxon>Ochrophyta</taxon>
        <taxon>Chrysophyceae</taxon>
        <taxon>Chromulinales</taxon>
        <taxon>Chromulinaceae</taxon>
        <taxon>Chromulina</taxon>
    </lineage>
</organism>
<accession>A0A7S0ST22</accession>
<dbReference type="AlphaFoldDB" id="A0A7S0ST22"/>
<feature type="region of interest" description="Disordered" evidence="1">
    <location>
        <begin position="1"/>
        <end position="26"/>
    </location>
</feature>